<dbReference type="Pfam" id="PF00702">
    <property type="entry name" value="Hydrolase"/>
    <property type="match status" value="1"/>
</dbReference>
<evidence type="ECO:0000256" key="9">
    <source>
        <dbReference type="SAM" id="Coils"/>
    </source>
</evidence>
<comment type="function">
    <text evidence="8">Bifunctional enzyme that catalyzes the enolization of 2,3-diketo-5-methylthiopentyl-1-phosphate (DK-MTP-1-P) into the intermediate 2-hydroxy-3-keto-5-methylthiopentenyl-1-phosphate (HK-MTPenyl-1-P), which is then dephosphorylated to form the acireductone 1,2-dihydroxy-3-keto-5-methylthiopentene (DHK-MTPene).</text>
</comment>
<dbReference type="NCBIfam" id="TIGR01549">
    <property type="entry name" value="HAD-SF-IA-v1"/>
    <property type="match status" value="1"/>
</dbReference>
<feature type="compositionally biased region" description="Basic and acidic residues" evidence="10">
    <location>
        <begin position="348"/>
        <end position="367"/>
    </location>
</feature>
<dbReference type="KEGG" id="nlo:107224043"/>
<dbReference type="HAMAP" id="MF_01681">
    <property type="entry name" value="Salvage_MtnC"/>
    <property type="match status" value="1"/>
</dbReference>
<name>A0A6J0BYM6_NEOLC</name>
<organism evidence="12">
    <name type="scientific">Neodiprion lecontei</name>
    <name type="common">Redheaded pine sawfly</name>
    <dbReference type="NCBI Taxonomy" id="441921"/>
    <lineage>
        <taxon>Eukaryota</taxon>
        <taxon>Metazoa</taxon>
        <taxon>Ecdysozoa</taxon>
        <taxon>Arthropoda</taxon>
        <taxon>Hexapoda</taxon>
        <taxon>Insecta</taxon>
        <taxon>Pterygota</taxon>
        <taxon>Neoptera</taxon>
        <taxon>Endopterygota</taxon>
        <taxon>Hymenoptera</taxon>
        <taxon>Tenthredinoidea</taxon>
        <taxon>Diprionidae</taxon>
        <taxon>Diprioninae</taxon>
        <taxon>Neodiprion</taxon>
    </lineage>
</organism>
<comment type="cofactor">
    <cofactor evidence="8">
        <name>Mg(2+)</name>
        <dbReference type="ChEBI" id="CHEBI:18420"/>
    </cofactor>
    <text evidence="8">Binds 1 Mg(2+) ion per subunit.</text>
</comment>
<dbReference type="Proteomes" id="UP000829291">
    <property type="component" value="Chromosome 4"/>
</dbReference>
<dbReference type="PANTHER" id="PTHR20371">
    <property type="entry name" value="ENOLASE-PHOSPHATASE E1"/>
    <property type="match status" value="1"/>
</dbReference>
<feature type="binding site" evidence="8">
    <location>
        <position position="25"/>
    </location>
    <ligand>
        <name>Mg(2+)</name>
        <dbReference type="ChEBI" id="CHEBI:18420"/>
    </ligand>
</feature>
<feature type="binding site" evidence="8">
    <location>
        <begin position="156"/>
        <end position="157"/>
    </location>
    <ligand>
        <name>substrate</name>
    </ligand>
</feature>
<feature type="region of interest" description="Disordered" evidence="10">
    <location>
        <begin position="269"/>
        <end position="531"/>
    </location>
</feature>
<dbReference type="InterPro" id="IPR027511">
    <property type="entry name" value="ENOPH1_eukaryotes"/>
</dbReference>
<keyword evidence="1 8" id="KW-0963">Cytoplasm</keyword>
<feature type="compositionally biased region" description="Basic and acidic residues" evidence="10">
    <location>
        <begin position="667"/>
        <end position="678"/>
    </location>
</feature>
<dbReference type="RefSeq" id="XP_015519440.1">
    <property type="nucleotide sequence ID" value="XM_015663954.2"/>
</dbReference>
<dbReference type="SFLD" id="SFLDF00044">
    <property type="entry name" value="enolase-phosphatase"/>
    <property type="match status" value="1"/>
</dbReference>
<evidence type="ECO:0000313" key="11">
    <source>
        <dbReference type="Proteomes" id="UP000829291"/>
    </source>
</evidence>
<feature type="compositionally biased region" description="Basic and acidic residues" evidence="10">
    <location>
        <begin position="649"/>
        <end position="659"/>
    </location>
</feature>
<feature type="binding site" evidence="8">
    <location>
        <position position="23"/>
    </location>
    <ligand>
        <name>Mg(2+)</name>
        <dbReference type="ChEBI" id="CHEBI:18420"/>
    </ligand>
</feature>
<dbReference type="SUPFAM" id="SSF56784">
    <property type="entry name" value="HAD-like"/>
    <property type="match status" value="1"/>
</dbReference>
<feature type="binding site" evidence="8">
    <location>
        <position position="190"/>
    </location>
    <ligand>
        <name>substrate</name>
    </ligand>
</feature>
<feature type="compositionally biased region" description="Basic and acidic residues" evidence="10">
    <location>
        <begin position="591"/>
        <end position="623"/>
    </location>
</feature>
<keyword evidence="7 8" id="KW-0539">Nucleus</keyword>
<feature type="region of interest" description="Disordered" evidence="10">
    <location>
        <begin position="568"/>
        <end position="774"/>
    </location>
</feature>
<feature type="compositionally biased region" description="Basic and acidic residues" evidence="10">
    <location>
        <begin position="300"/>
        <end position="338"/>
    </location>
</feature>
<dbReference type="InterPro" id="IPR023943">
    <property type="entry name" value="Enolase-ppase_E1"/>
</dbReference>
<comment type="similarity">
    <text evidence="8">Belongs to the HAD-like hydrolase superfamily. MasA/MtnC family.</text>
</comment>
<dbReference type="InterPro" id="IPR023214">
    <property type="entry name" value="HAD_sf"/>
</dbReference>
<dbReference type="HAMAP" id="MF_03117">
    <property type="entry name" value="Salvage_MtnC_euk"/>
    <property type="match status" value="1"/>
</dbReference>
<dbReference type="InParanoid" id="A0A6J0BYM6"/>
<dbReference type="GO" id="GO:0043874">
    <property type="term" value="F:acireductone synthase activity"/>
    <property type="evidence" value="ECO:0007669"/>
    <property type="project" value="UniProtKB-EC"/>
</dbReference>
<feature type="compositionally biased region" description="Basic and acidic residues" evidence="10">
    <location>
        <begin position="630"/>
        <end position="641"/>
    </location>
</feature>
<feature type="compositionally biased region" description="Basic and acidic residues" evidence="10">
    <location>
        <begin position="512"/>
        <end position="531"/>
    </location>
</feature>
<dbReference type="AlphaFoldDB" id="A0A6J0BYM6"/>
<dbReference type="SFLD" id="SFLDS00003">
    <property type="entry name" value="Haloacid_Dehalogenase"/>
    <property type="match status" value="1"/>
</dbReference>
<dbReference type="FunFam" id="3.40.50.1000:FF:000079">
    <property type="entry name" value="Enolase-phosphatase E1"/>
    <property type="match status" value="1"/>
</dbReference>
<evidence type="ECO:0000256" key="1">
    <source>
        <dbReference type="ARBA" id="ARBA00022490"/>
    </source>
</evidence>
<evidence type="ECO:0000256" key="8">
    <source>
        <dbReference type="HAMAP-Rule" id="MF_03117"/>
    </source>
</evidence>
<evidence type="ECO:0000256" key="10">
    <source>
        <dbReference type="SAM" id="MobiDB-lite"/>
    </source>
</evidence>
<keyword evidence="2 8" id="KW-0028">Amino-acid biosynthesis</keyword>
<evidence type="ECO:0000256" key="6">
    <source>
        <dbReference type="ARBA" id="ARBA00023167"/>
    </source>
</evidence>
<comment type="catalytic activity">
    <reaction evidence="8">
        <text>5-methylsulfanyl-2,3-dioxopentyl phosphate + H2O = 1,2-dihydroxy-5-(methylsulfanyl)pent-1-en-3-one + phosphate</text>
        <dbReference type="Rhea" id="RHEA:21700"/>
        <dbReference type="ChEBI" id="CHEBI:15377"/>
        <dbReference type="ChEBI" id="CHEBI:43474"/>
        <dbReference type="ChEBI" id="CHEBI:49252"/>
        <dbReference type="ChEBI" id="CHEBI:58828"/>
        <dbReference type="EC" id="3.1.3.77"/>
    </reaction>
</comment>
<evidence type="ECO:0000313" key="12">
    <source>
        <dbReference type="RefSeq" id="XP_015519440.1"/>
    </source>
</evidence>
<keyword evidence="3 8" id="KW-0479">Metal-binding</keyword>
<keyword evidence="6 8" id="KW-0486">Methionine biosynthesis</keyword>
<reference evidence="12" key="1">
    <citation type="submission" date="2025-08" db="UniProtKB">
        <authorList>
            <consortium name="RefSeq"/>
        </authorList>
    </citation>
    <scope>IDENTIFICATION</scope>
    <source>
        <tissue evidence="12">Thorax and Abdomen</tissue>
    </source>
</reference>
<dbReference type="GeneID" id="107224043"/>
<dbReference type="CDD" id="cd01629">
    <property type="entry name" value="HAD_EP"/>
    <property type="match status" value="1"/>
</dbReference>
<proteinExistence type="inferred from homology"/>
<dbReference type="GO" id="GO:0005737">
    <property type="term" value="C:cytoplasm"/>
    <property type="evidence" value="ECO:0007669"/>
    <property type="project" value="UniProtKB-SubCell"/>
</dbReference>
<evidence type="ECO:0000256" key="2">
    <source>
        <dbReference type="ARBA" id="ARBA00022605"/>
    </source>
</evidence>
<feature type="binding site" evidence="8">
    <location>
        <position position="215"/>
    </location>
    <ligand>
        <name>Mg(2+)</name>
        <dbReference type="ChEBI" id="CHEBI:18420"/>
    </ligand>
</feature>
<dbReference type="EC" id="3.1.3.77" evidence="8"/>
<sequence length="774" mass="85622">MAGEKRSQDQEESLLKQNVIIVDIEGTTTSITFVKETLFPYIRENVKKYIDAKWEEEEFKRDLEKLKEQAKKDEEDKIEGLVAITGSTTDEEKESVVKNILWQMDGDRKTGALKQLQGHMWREAYDSGNVKGHVYEDVPECLKAWKISGKKVYIYSSGSVEAQKLLFGHSQCGDLLEYFSGHFDTGVGMKQEATSYKNILDQVKSEASDVIFLTDIVQEAKAAKEAGLYSILMIREGNAPLSAEEKMEFRTATSFLDLSFESAAKRQKLDTPEIDKKESIAKPTAEERMEISGDVEMTDVSEKENESKVESEDAKREEKEEKKGEKETNEIEGKKNTDVEATVSVTTVEKDEAMETDGKPEVVKQIDESGSDAKPVEEKKEEKVEVVESEKGTLKVSKDDDKSKGICETIDKESSKKSEEKTLEKNNADEADRTTLTDSQKTELLEKKVELSEEKSDSIITETNSKAVNESTELSASRKPDETPTKISDDVKEIKTEGSEESCEILNNKLGIETEKSEMESKPAVEETHVKVDVPLTKETVKSDAKIESMAAETEKTDIQTSKVLKANEESALKSDQTVAKDVVKENGMAKTEEPSKTDDQNVAVENKDSSDAVKKTESKVEETVANSMKETESNSKDAIKAETSIVAEAKKETVTKDVDVEEEENKELKKEGAKSQEEPTTDANKTNGTTQNGETVTEDENKKIHTNGVNEACSSVSAEVKTNKDMSSQKREPESSTDASAESIKVKKVVDSTVADGAGEPDVSPTVVVAATS</sequence>
<feature type="compositionally biased region" description="Basic and acidic residues" evidence="10">
    <location>
        <begin position="374"/>
        <end position="457"/>
    </location>
</feature>
<feature type="coiled-coil region" evidence="9">
    <location>
        <begin position="49"/>
        <end position="76"/>
    </location>
</feature>
<keyword evidence="4 8" id="KW-0378">Hydrolase</keyword>
<feature type="compositionally biased region" description="Basic and acidic residues" evidence="10">
    <location>
        <begin position="476"/>
        <end position="498"/>
    </location>
</feature>
<feature type="compositionally biased region" description="Basic and acidic residues" evidence="10">
    <location>
        <begin position="722"/>
        <end position="735"/>
    </location>
</feature>
<dbReference type="CTD" id="40630"/>
<dbReference type="OrthoDB" id="272500at2759"/>
<dbReference type="Gene3D" id="1.10.720.60">
    <property type="match status" value="1"/>
</dbReference>
<evidence type="ECO:0000256" key="4">
    <source>
        <dbReference type="ARBA" id="ARBA00022801"/>
    </source>
</evidence>
<dbReference type="GO" id="GO:0019509">
    <property type="term" value="P:L-methionine salvage from methylthioadenosine"/>
    <property type="evidence" value="ECO:0007669"/>
    <property type="project" value="UniProtKB-UniRule"/>
</dbReference>
<dbReference type="GO" id="GO:0000287">
    <property type="term" value="F:magnesium ion binding"/>
    <property type="evidence" value="ECO:0007669"/>
    <property type="project" value="UniProtKB-UniRule"/>
</dbReference>
<comment type="subcellular location">
    <subcellularLocation>
        <location evidence="8">Cytoplasm</location>
    </subcellularLocation>
    <subcellularLocation>
        <location evidence="8">Nucleus</location>
    </subcellularLocation>
</comment>
<comment type="subunit">
    <text evidence="8">Monomer.</text>
</comment>
<dbReference type="PANTHER" id="PTHR20371:SF1">
    <property type="entry name" value="ENOLASE-PHOSPHATASE E1"/>
    <property type="match status" value="1"/>
</dbReference>
<feature type="compositionally biased region" description="Polar residues" evidence="10">
    <location>
        <begin position="708"/>
        <end position="718"/>
    </location>
</feature>
<feature type="compositionally biased region" description="Polar residues" evidence="10">
    <location>
        <begin position="459"/>
        <end position="475"/>
    </location>
</feature>
<keyword evidence="5 8" id="KW-0460">Magnesium</keyword>
<dbReference type="NCBIfam" id="TIGR01691">
    <property type="entry name" value="enolase-ppase"/>
    <property type="match status" value="1"/>
</dbReference>
<dbReference type="SFLD" id="SFLDG01133">
    <property type="entry name" value="C1.5.4:_Enolase-phosphatase_Li"/>
    <property type="match status" value="1"/>
</dbReference>
<dbReference type="SFLD" id="SFLDG01129">
    <property type="entry name" value="C1.5:_HAD__Beta-PGM__Phosphata"/>
    <property type="match status" value="1"/>
</dbReference>
<comment type="pathway">
    <text evidence="8">Amino-acid biosynthesis; L-methionine biosynthesis via salvage pathway; L-methionine from S-methyl-5-thio-alpha-D-ribose 1-phosphate: step 4/6.</text>
</comment>
<dbReference type="GO" id="GO:0005634">
    <property type="term" value="C:nucleus"/>
    <property type="evidence" value="ECO:0007669"/>
    <property type="project" value="UniProtKB-SubCell"/>
</dbReference>
<dbReference type="InterPro" id="IPR006439">
    <property type="entry name" value="HAD-SF_hydro_IA"/>
</dbReference>
<dbReference type="UniPathway" id="UPA00904">
    <property type="reaction ID" value="UER00876"/>
</dbReference>
<evidence type="ECO:0000256" key="5">
    <source>
        <dbReference type="ARBA" id="ARBA00022842"/>
    </source>
</evidence>
<keyword evidence="11" id="KW-1185">Reference proteome</keyword>
<dbReference type="Gene3D" id="3.40.50.1000">
    <property type="entry name" value="HAD superfamily/HAD-like"/>
    <property type="match status" value="1"/>
</dbReference>
<dbReference type="InterPro" id="IPR036412">
    <property type="entry name" value="HAD-like_sf"/>
</dbReference>
<feature type="compositionally biased region" description="Polar residues" evidence="10">
    <location>
        <begin position="682"/>
        <end position="696"/>
    </location>
</feature>
<gene>
    <name evidence="12" type="primary">LOC107224043</name>
</gene>
<evidence type="ECO:0000256" key="3">
    <source>
        <dbReference type="ARBA" id="ARBA00022723"/>
    </source>
</evidence>
<accession>A0A6J0BYM6</accession>
<evidence type="ECO:0000256" key="7">
    <source>
        <dbReference type="ARBA" id="ARBA00023242"/>
    </source>
</evidence>
<protein>
    <recommendedName>
        <fullName evidence="8">Enolase-phosphatase E1</fullName>
        <ecNumber evidence="8">3.1.3.77</ecNumber>
    </recommendedName>
    <alternativeName>
        <fullName evidence="8">2,3-diketo-5-methylthio-1-phosphopentane phosphatase</fullName>
    </alternativeName>
</protein>
<feature type="compositionally biased region" description="Basic and acidic residues" evidence="10">
    <location>
        <begin position="269"/>
        <end position="291"/>
    </location>
</feature>
<comment type="pathway">
    <text evidence="8">Amino-acid biosynthesis; L-methionine biosynthesis via salvage pathway; L-methionine from S-methyl-5-thio-alpha-D-ribose 1-phosphate: step 3/6.</text>
</comment>
<keyword evidence="9" id="KW-0175">Coiled coil</keyword>